<protein>
    <submittedName>
        <fullName evidence="3">Uncharacterized protein</fullName>
    </submittedName>
</protein>
<proteinExistence type="predicted"/>
<name>A0A369KCK9_9BACT</name>
<evidence type="ECO:0000256" key="1">
    <source>
        <dbReference type="SAM" id="MobiDB-lite"/>
    </source>
</evidence>
<feature type="transmembrane region" description="Helical" evidence="2">
    <location>
        <begin position="86"/>
        <end position="107"/>
    </location>
</feature>
<gene>
    <name evidence="3" type="ORF">HAT2_00670</name>
</gene>
<feature type="region of interest" description="Disordered" evidence="1">
    <location>
        <begin position="1"/>
        <end position="48"/>
    </location>
</feature>
<evidence type="ECO:0000313" key="4">
    <source>
        <dbReference type="Proteomes" id="UP000253816"/>
    </source>
</evidence>
<dbReference type="EMBL" id="QQBG01000026">
    <property type="protein sequence ID" value="RDB31190.1"/>
    <property type="molecule type" value="Genomic_DNA"/>
</dbReference>
<reference evidence="3 4" key="1">
    <citation type="submission" date="2018-07" db="EMBL/GenBank/DDBJ databases">
        <title>Comparative genomics of the Candidatus Parilichlamydiaceae reveals evidence of convergent evolution and genome reduction in the phylum Chlamydiae.</title>
        <authorList>
            <person name="Taylor-Brown A."/>
            <person name="Polkinghorne A."/>
        </authorList>
    </citation>
    <scope>NUCLEOTIDE SEQUENCE [LARGE SCALE GENOMIC DNA]</scope>
    <source>
        <strain evidence="3 4">Hat2</strain>
    </source>
</reference>
<comment type="caution">
    <text evidence="3">The sequence shown here is derived from an EMBL/GenBank/DDBJ whole genome shotgun (WGS) entry which is preliminary data.</text>
</comment>
<dbReference type="Proteomes" id="UP000253816">
    <property type="component" value="Unassembled WGS sequence"/>
</dbReference>
<evidence type="ECO:0000313" key="3">
    <source>
        <dbReference type="EMBL" id="RDB31190.1"/>
    </source>
</evidence>
<keyword evidence="2" id="KW-0472">Membrane</keyword>
<accession>A0A369KCK9</accession>
<keyword evidence="4" id="KW-1185">Reference proteome</keyword>
<keyword evidence="2" id="KW-1133">Transmembrane helix</keyword>
<dbReference type="AlphaFoldDB" id="A0A369KCK9"/>
<sequence>MSIDDRQYLGGGSSSASGSRRGSDETILAWPEMPPPPPYPGGGEHMRMVTFDGPRIEEGNRTPSPQMVPGRITRGPRNSMLFRLKLFLLIIMTFVLILILFILLYIANDLERIRQRMPRSGGNGTYPSM</sequence>
<dbReference type="RefSeq" id="WP_114544593.1">
    <property type="nucleotide sequence ID" value="NZ_QQBG01000026.1"/>
</dbReference>
<keyword evidence="2" id="KW-0812">Transmembrane</keyword>
<organism evidence="3 4">
    <name type="scientific">Candidatus Similichlamydia laticola</name>
    <dbReference type="NCBI Taxonomy" id="2170265"/>
    <lineage>
        <taxon>Bacteria</taxon>
        <taxon>Pseudomonadati</taxon>
        <taxon>Chlamydiota</taxon>
        <taxon>Chlamydiia</taxon>
        <taxon>Parachlamydiales</taxon>
        <taxon>Candidatus Parilichlamydiaceae</taxon>
        <taxon>Candidatus Similichlamydia</taxon>
    </lineage>
</organism>
<evidence type="ECO:0000256" key="2">
    <source>
        <dbReference type="SAM" id="Phobius"/>
    </source>
</evidence>